<evidence type="ECO:0000313" key="3">
    <source>
        <dbReference type="EMBL" id="GAA1972833.1"/>
    </source>
</evidence>
<gene>
    <name evidence="3" type="ORF">GCM10009838_35640</name>
</gene>
<organism evidence="3 4">
    <name type="scientific">Catenulispora subtropica</name>
    <dbReference type="NCBI Taxonomy" id="450798"/>
    <lineage>
        <taxon>Bacteria</taxon>
        <taxon>Bacillati</taxon>
        <taxon>Actinomycetota</taxon>
        <taxon>Actinomycetes</taxon>
        <taxon>Catenulisporales</taxon>
        <taxon>Catenulisporaceae</taxon>
        <taxon>Catenulispora</taxon>
    </lineage>
</organism>
<accession>A0ABN2RPU6</accession>
<evidence type="ECO:0008006" key="5">
    <source>
        <dbReference type="Google" id="ProtNLM"/>
    </source>
</evidence>
<evidence type="ECO:0000256" key="1">
    <source>
        <dbReference type="SAM" id="MobiDB-lite"/>
    </source>
</evidence>
<dbReference type="RefSeq" id="WP_344658153.1">
    <property type="nucleotide sequence ID" value="NZ_BAAAQM010000018.1"/>
</dbReference>
<keyword evidence="4" id="KW-1185">Reference proteome</keyword>
<name>A0ABN2RPU6_9ACTN</name>
<feature type="chain" id="PRO_5046810621" description="Lipoprotein" evidence="2">
    <location>
        <begin position="22"/>
        <end position="203"/>
    </location>
</feature>
<proteinExistence type="predicted"/>
<evidence type="ECO:0000256" key="2">
    <source>
        <dbReference type="SAM" id="SignalP"/>
    </source>
</evidence>
<evidence type="ECO:0000313" key="4">
    <source>
        <dbReference type="Proteomes" id="UP001499854"/>
    </source>
</evidence>
<comment type="caution">
    <text evidence="3">The sequence shown here is derived from an EMBL/GenBank/DDBJ whole genome shotgun (WGS) entry which is preliminary data.</text>
</comment>
<dbReference type="PROSITE" id="PS51257">
    <property type="entry name" value="PROKAR_LIPOPROTEIN"/>
    <property type="match status" value="1"/>
</dbReference>
<keyword evidence="2" id="KW-0732">Signal</keyword>
<dbReference type="EMBL" id="BAAAQM010000018">
    <property type="protein sequence ID" value="GAA1972833.1"/>
    <property type="molecule type" value="Genomic_DNA"/>
</dbReference>
<feature type="signal peptide" evidence="2">
    <location>
        <begin position="1"/>
        <end position="21"/>
    </location>
</feature>
<feature type="region of interest" description="Disordered" evidence="1">
    <location>
        <begin position="172"/>
        <end position="203"/>
    </location>
</feature>
<sequence>MRRRWQTAAVPAAVVALTAGACGVQPTGVNVASTPLFSVSHTSDSPPASSAGGNEKVTLFLVPRDNASVYRVTRFVAKKPRQAPDLLQYLSTVTEDEQASNLDTSVPPDVELMATDSAHEFVVLNPPKLGSVALKQMACTFDAFWRQQQPYDGQKYSTQFIFPSGSKYDWDDCPSVFQDNSPGPTAPPARGTKPVGSPSPFGN</sequence>
<dbReference type="Proteomes" id="UP001499854">
    <property type="component" value="Unassembled WGS sequence"/>
</dbReference>
<protein>
    <recommendedName>
        <fullName evidence="5">Lipoprotein</fullName>
    </recommendedName>
</protein>
<reference evidence="3 4" key="1">
    <citation type="journal article" date="2019" name="Int. J. Syst. Evol. Microbiol.">
        <title>The Global Catalogue of Microorganisms (GCM) 10K type strain sequencing project: providing services to taxonomists for standard genome sequencing and annotation.</title>
        <authorList>
            <consortium name="The Broad Institute Genomics Platform"/>
            <consortium name="The Broad Institute Genome Sequencing Center for Infectious Disease"/>
            <person name="Wu L."/>
            <person name="Ma J."/>
        </authorList>
    </citation>
    <scope>NUCLEOTIDE SEQUENCE [LARGE SCALE GENOMIC DNA]</scope>
    <source>
        <strain evidence="3 4">JCM 16013</strain>
    </source>
</reference>